<dbReference type="SUPFAM" id="SSF55811">
    <property type="entry name" value="Nudix"/>
    <property type="match status" value="1"/>
</dbReference>
<dbReference type="EMBL" id="ML995811">
    <property type="protein sequence ID" value="KAF2773282.1"/>
    <property type="molecule type" value="Genomic_DNA"/>
</dbReference>
<name>A0A6G1LL43_9PEZI</name>
<dbReference type="InterPro" id="IPR000086">
    <property type="entry name" value="NUDIX_hydrolase_dom"/>
</dbReference>
<dbReference type="Pfam" id="PF00293">
    <property type="entry name" value="NUDIX"/>
    <property type="match status" value="1"/>
</dbReference>
<proteinExistence type="inferred from homology"/>
<dbReference type="Proteomes" id="UP000799436">
    <property type="component" value="Unassembled WGS sequence"/>
</dbReference>
<dbReference type="OrthoDB" id="447842at2759"/>
<dbReference type="InterPro" id="IPR020084">
    <property type="entry name" value="NUDIX_hydrolase_CS"/>
</dbReference>
<organism evidence="4 5">
    <name type="scientific">Teratosphaeria nubilosa</name>
    <dbReference type="NCBI Taxonomy" id="161662"/>
    <lineage>
        <taxon>Eukaryota</taxon>
        <taxon>Fungi</taxon>
        <taxon>Dikarya</taxon>
        <taxon>Ascomycota</taxon>
        <taxon>Pezizomycotina</taxon>
        <taxon>Dothideomycetes</taxon>
        <taxon>Dothideomycetidae</taxon>
        <taxon>Mycosphaerellales</taxon>
        <taxon>Teratosphaeriaceae</taxon>
        <taxon>Teratosphaeria</taxon>
    </lineage>
</organism>
<dbReference type="Gene3D" id="3.90.79.10">
    <property type="entry name" value="Nucleoside Triphosphate Pyrophosphohydrolase"/>
    <property type="match status" value="1"/>
</dbReference>
<keyword evidence="1 2" id="KW-0378">Hydrolase</keyword>
<evidence type="ECO:0000259" key="3">
    <source>
        <dbReference type="PROSITE" id="PS51462"/>
    </source>
</evidence>
<evidence type="ECO:0000313" key="4">
    <source>
        <dbReference type="EMBL" id="KAF2773282.1"/>
    </source>
</evidence>
<dbReference type="GO" id="GO:0005829">
    <property type="term" value="C:cytosol"/>
    <property type="evidence" value="ECO:0007669"/>
    <property type="project" value="TreeGrafter"/>
</dbReference>
<dbReference type="FunFam" id="3.90.79.10:FF:000060">
    <property type="entry name" value="Nudix hydrolase 1"/>
    <property type="match status" value="1"/>
</dbReference>
<keyword evidence="5" id="KW-1185">Reference proteome</keyword>
<reference evidence="4" key="1">
    <citation type="journal article" date="2020" name="Stud. Mycol.">
        <title>101 Dothideomycetes genomes: a test case for predicting lifestyles and emergence of pathogens.</title>
        <authorList>
            <person name="Haridas S."/>
            <person name="Albert R."/>
            <person name="Binder M."/>
            <person name="Bloem J."/>
            <person name="Labutti K."/>
            <person name="Salamov A."/>
            <person name="Andreopoulos B."/>
            <person name="Baker S."/>
            <person name="Barry K."/>
            <person name="Bills G."/>
            <person name="Bluhm B."/>
            <person name="Cannon C."/>
            <person name="Castanera R."/>
            <person name="Culley D."/>
            <person name="Daum C."/>
            <person name="Ezra D."/>
            <person name="Gonzalez J."/>
            <person name="Henrissat B."/>
            <person name="Kuo A."/>
            <person name="Liang C."/>
            <person name="Lipzen A."/>
            <person name="Lutzoni F."/>
            <person name="Magnuson J."/>
            <person name="Mondo S."/>
            <person name="Nolan M."/>
            <person name="Ohm R."/>
            <person name="Pangilinan J."/>
            <person name="Park H.-J."/>
            <person name="Ramirez L."/>
            <person name="Alfaro M."/>
            <person name="Sun H."/>
            <person name="Tritt A."/>
            <person name="Yoshinaga Y."/>
            <person name="Zwiers L.-H."/>
            <person name="Turgeon B."/>
            <person name="Goodwin S."/>
            <person name="Spatafora J."/>
            <person name="Crous P."/>
            <person name="Grigoriev I."/>
        </authorList>
    </citation>
    <scope>NUCLEOTIDE SEQUENCE</scope>
    <source>
        <strain evidence="4">CBS 116005</strain>
    </source>
</reference>
<dbReference type="PANTHER" id="PTHR16099">
    <property type="entry name" value="8-OXO-DGTP DIPHOSPHATES NUDT15"/>
    <property type="match status" value="1"/>
</dbReference>
<comment type="similarity">
    <text evidence="2">Belongs to the Nudix hydrolase family.</text>
</comment>
<accession>A0A6G1LL43</accession>
<dbReference type="PANTHER" id="PTHR16099:SF5">
    <property type="entry name" value="NUCLEOTIDE TRIPHOSPHATE DIPHOSPHATASE NUDT15"/>
    <property type="match status" value="1"/>
</dbReference>
<feature type="domain" description="Nudix hydrolase" evidence="3">
    <location>
        <begin position="5"/>
        <end position="138"/>
    </location>
</feature>
<evidence type="ECO:0000313" key="5">
    <source>
        <dbReference type="Proteomes" id="UP000799436"/>
    </source>
</evidence>
<evidence type="ECO:0000256" key="2">
    <source>
        <dbReference type="RuleBase" id="RU003476"/>
    </source>
</evidence>
<dbReference type="PROSITE" id="PS51462">
    <property type="entry name" value="NUDIX"/>
    <property type="match status" value="1"/>
</dbReference>
<dbReference type="CDD" id="cd04678">
    <property type="entry name" value="NUDIX_MTH2_Nudt15"/>
    <property type="match status" value="1"/>
</dbReference>
<sequence>MADQRVRLGVGVFVFRSHDDNHFVIGRRKGSTGAGTYALPGGHLEHGESFEDCAIREVMEETGIGVDDVQFLTAVNSVFSDTGKHYVTIFMTAIARDRVQMPKLLESDKCDGWSWSTFDELRAMPGDGYELFLPMHSLMQQRSAICDKLVRGPTALDAT</sequence>
<dbReference type="PROSITE" id="PS00893">
    <property type="entry name" value="NUDIX_BOX"/>
    <property type="match status" value="1"/>
</dbReference>
<dbReference type="InterPro" id="IPR015797">
    <property type="entry name" value="NUDIX_hydrolase-like_dom_sf"/>
</dbReference>
<dbReference type="PRINTS" id="PR00502">
    <property type="entry name" value="NUDIXFAMILY"/>
</dbReference>
<dbReference type="GO" id="GO:0006203">
    <property type="term" value="P:dGTP catabolic process"/>
    <property type="evidence" value="ECO:0007669"/>
    <property type="project" value="TreeGrafter"/>
</dbReference>
<protein>
    <submittedName>
        <fullName evidence="4">Nudix hydrolase 1</fullName>
    </submittedName>
</protein>
<gene>
    <name evidence="4" type="ORF">EJ03DRAFT_305504</name>
</gene>
<dbReference type="GO" id="GO:0035539">
    <property type="term" value="F:8-oxo-7,8-dihydrodeoxyguanosine triphosphate pyrophosphatase activity"/>
    <property type="evidence" value="ECO:0007669"/>
    <property type="project" value="TreeGrafter"/>
</dbReference>
<evidence type="ECO:0000256" key="1">
    <source>
        <dbReference type="ARBA" id="ARBA00022801"/>
    </source>
</evidence>
<dbReference type="AlphaFoldDB" id="A0A6G1LL43"/>
<dbReference type="InterPro" id="IPR020476">
    <property type="entry name" value="Nudix_hydrolase"/>
</dbReference>